<dbReference type="EMBL" id="JABBHS010000352">
    <property type="protein sequence ID" value="MBU2723835.1"/>
    <property type="molecule type" value="Genomic_DNA"/>
</dbReference>
<gene>
    <name evidence="1" type="ORF">HF568_11630</name>
</gene>
<reference evidence="1" key="1">
    <citation type="journal article" date="2021" name="ISME J.">
        <title>Genomic evolution of the class Acidithiobacillia: deep-branching Proteobacteria living in extreme acidic conditions.</title>
        <authorList>
            <person name="Moya-Beltran A."/>
            <person name="Beard S."/>
            <person name="Rojas-Villalobos C."/>
            <person name="Issotta F."/>
            <person name="Gallardo Y."/>
            <person name="Ulloa R."/>
            <person name="Giaveno A."/>
            <person name="Degli Esposti M."/>
            <person name="Johnson D.B."/>
            <person name="Quatrini R."/>
        </authorList>
    </citation>
    <scope>NUCLEOTIDE SEQUENCE</scope>
    <source>
        <strain evidence="1">DSM 583</strain>
    </source>
</reference>
<sequence length="50" mass="5560">MGPMDAAAYDAWYDTPRGRWIGMAEFRLLSRLLQTQPGNTLLDVGCGTGW</sequence>
<evidence type="ECO:0000313" key="1">
    <source>
        <dbReference type="EMBL" id="MBU2723835.1"/>
    </source>
</evidence>
<dbReference type="Gene3D" id="3.40.50.150">
    <property type="entry name" value="Vaccinia Virus protein VP39"/>
    <property type="match status" value="1"/>
</dbReference>
<dbReference type="GO" id="GO:0008168">
    <property type="term" value="F:methyltransferase activity"/>
    <property type="evidence" value="ECO:0007669"/>
    <property type="project" value="UniProtKB-KW"/>
</dbReference>
<protein>
    <submittedName>
        <fullName evidence="1">Class I SAM-dependent methyltransferase</fullName>
    </submittedName>
</protein>
<comment type="caution">
    <text evidence="1">The sequence shown here is derived from an EMBL/GenBank/DDBJ whole genome shotgun (WGS) entry which is preliminary data.</text>
</comment>
<keyword evidence="1" id="KW-0489">Methyltransferase</keyword>
<accession>A0A8X8GE71</accession>
<dbReference type="GO" id="GO:0032259">
    <property type="term" value="P:methylation"/>
    <property type="evidence" value="ECO:0007669"/>
    <property type="project" value="UniProtKB-KW"/>
</dbReference>
<dbReference type="SUPFAM" id="SSF53335">
    <property type="entry name" value="S-adenosyl-L-methionine-dependent methyltransferases"/>
    <property type="match status" value="1"/>
</dbReference>
<dbReference type="AlphaFoldDB" id="A0A8X8GE71"/>
<evidence type="ECO:0000313" key="2">
    <source>
        <dbReference type="Proteomes" id="UP000887300"/>
    </source>
</evidence>
<organism evidence="1 2">
    <name type="scientific">Acidithiobacillus ferridurans</name>
    <dbReference type="NCBI Taxonomy" id="1232575"/>
    <lineage>
        <taxon>Bacteria</taxon>
        <taxon>Pseudomonadati</taxon>
        <taxon>Pseudomonadota</taxon>
        <taxon>Acidithiobacillia</taxon>
        <taxon>Acidithiobacillales</taxon>
        <taxon>Acidithiobacillaceae</taxon>
        <taxon>Acidithiobacillus</taxon>
    </lineage>
</organism>
<keyword evidence="1" id="KW-0808">Transferase</keyword>
<proteinExistence type="predicted"/>
<feature type="non-terminal residue" evidence="1">
    <location>
        <position position="50"/>
    </location>
</feature>
<dbReference type="InterPro" id="IPR029063">
    <property type="entry name" value="SAM-dependent_MTases_sf"/>
</dbReference>
<dbReference type="Proteomes" id="UP000887300">
    <property type="component" value="Unassembled WGS sequence"/>
</dbReference>
<name>A0A8X8GE71_ACIFI</name>